<evidence type="ECO:0000259" key="23">
    <source>
        <dbReference type="PROSITE" id="PS51671"/>
    </source>
</evidence>
<dbReference type="InterPro" id="IPR036979">
    <property type="entry name" value="CM_dom_sf"/>
</dbReference>
<evidence type="ECO:0000256" key="7">
    <source>
        <dbReference type="ARBA" id="ARBA00013147"/>
    </source>
</evidence>
<dbReference type="InterPro" id="IPR001086">
    <property type="entry name" value="Preph_deHydtase"/>
</dbReference>
<dbReference type="CDD" id="cd04905">
    <property type="entry name" value="ACT_CM-PDT"/>
    <property type="match status" value="1"/>
</dbReference>
<evidence type="ECO:0000256" key="18">
    <source>
        <dbReference type="ARBA" id="ARBA00047848"/>
    </source>
</evidence>
<dbReference type="PROSITE" id="PS51171">
    <property type="entry name" value="PREPHENATE_DEHYDR_3"/>
    <property type="match status" value="1"/>
</dbReference>
<dbReference type="UniPathway" id="UPA00121">
    <property type="reaction ID" value="UER00345"/>
</dbReference>
<dbReference type="GO" id="GO:0005737">
    <property type="term" value="C:cytoplasm"/>
    <property type="evidence" value="ECO:0007669"/>
    <property type="project" value="UniProtKB-SubCell"/>
</dbReference>
<evidence type="ECO:0000256" key="1">
    <source>
        <dbReference type="ARBA" id="ARBA00000824"/>
    </source>
</evidence>
<feature type="coiled-coil region" evidence="20">
    <location>
        <begin position="14"/>
        <end position="41"/>
    </location>
</feature>
<comment type="function">
    <text evidence="2">Catalyzes the Claisen rearrangement of chorismate to prephenate and the decarboxylation/dehydration of prephenate to phenylpyruvate.</text>
</comment>
<comment type="subcellular location">
    <subcellularLocation>
        <location evidence="3">Cytoplasm</location>
    </subcellularLocation>
</comment>
<dbReference type="FunFam" id="1.20.59.10:FF:000004">
    <property type="entry name" value="Prephenate dehydratase"/>
    <property type="match status" value="1"/>
</dbReference>
<comment type="catalytic activity">
    <reaction evidence="18">
        <text>prephenate + H(+) = 3-phenylpyruvate + CO2 + H2O</text>
        <dbReference type="Rhea" id="RHEA:21648"/>
        <dbReference type="ChEBI" id="CHEBI:15377"/>
        <dbReference type="ChEBI" id="CHEBI:15378"/>
        <dbReference type="ChEBI" id="CHEBI:16526"/>
        <dbReference type="ChEBI" id="CHEBI:18005"/>
        <dbReference type="ChEBI" id="CHEBI:29934"/>
        <dbReference type="EC" id="4.2.1.51"/>
    </reaction>
</comment>
<name>A0A1X7AH15_9GAMM</name>
<dbReference type="InterPro" id="IPR010957">
    <property type="entry name" value="G/b/e-P-prot_chorismate_mutase"/>
</dbReference>
<keyword evidence="9" id="KW-0963">Cytoplasm</keyword>
<evidence type="ECO:0000256" key="12">
    <source>
        <dbReference type="ARBA" id="ARBA00023222"/>
    </source>
</evidence>
<evidence type="ECO:0000256" key="2">
    <source>
        <dbReference type="ARBA" id="ARBA00002364"/>
    </source>
</evidence>
<gene>
    <name evidence="24" type="primary">pheA</name>
    <name evidence="24" type="ORF">EHSB41UT_01270</name>
</gene>
<dbReference type="EC" id="4.2.1.51" evidence="7"/>
<dbReference type="GO" id="GO:0009094">
    <property type="term" value="P:L-phenylalanine biosynthetic process"/>
    <property type="evidence" value="ECO:0007669"/>
    <property type="project" value="UniProtKB-UniPathway"/>
</dbReference>
<accession>A0A1X7AH15</accession>
<dbReference type="EMBL" id="FWPT01000003">
    <property type="protein sequence ID" value="SMA41563.1"/>
    <property type="molecule type" value="Genomic_DNA"/>
</dbReference>
<dbReference type="SMART" id="SM00830">
    <property type="entry name" value="CM_2"/>
    <property type="match status" value="1"/>
</dbReference>
<dbReference type="Gene3D" id="1.20.59.10">
    <property type="entry name" value="Chorismate mutase"/>
    <property type="match status" value="1"/>
</dbReference>
<evidence type="ECO:0000256" key="13">
    <source>
        <dbReference type="ARBA" id="ARBA00023235"/>
    </source>
</evidence>
<evidence type="ECO:0000256" key="20">
    <source>
        <dbReference type="SAM" id="Coils"/>
    </source>
</evidence>
<dbReference type="Pfam" id="PF00800">
    <property type="entry name" value="PDT"/>
    <property type="match status" value="1"/>
</dbReference>
<keyword evidence="13" id="KW-0413">Isomerase</keyword>
<evidence type="ECO:0000256" key="19">
    <source>
        <dbReference type="PIRSR" id="PIRSR001500-2"/>
    </source>
</evidence>
<evidence type="ECO:0000259" key="22">
    <source>
        <dbReference type="PROSITE" id="PS51171"/>
    </source>
</evidence>
<evidence type="ECO:0000256" key="11">
    <source>
        <dbReference type="ARBA" id="ARBA00023141"/>
    </source>
</evidence>
<dbReference type="GO" id="GO:0004664">
    <property type="term" value="F:prephenate dehydratase activity"/>
    <property type="evidence" value="ECO:0007669"/>
    <property type="project" value="UniProtKB-EC"/>
</dbReference>
<feature type="domain" description="ACT" evidence="23">
    <location>
        <begin position="288"/>
        <end position="365"/>
    </location>
</feature>
<dbReference type="SUPFAM" id="SSF55021">
    <property type="entry name" value="ACT-like"/>
    <property type="match status" value="1"/>
</dbReference>
<protein>
    <recommendedName>
        <fullName evidence="8">Bifunctional chorismate mutase/prephenate dehydratase</fullName>
        <ecNumber evidence="7">4.2.1.51</ecNumber>
        <ecNumber evidence="6">5.4.99.5</ecNumber>
    </recommendedName>
    <alternativeName>
        <fullName evidence="17">Chorismate mutase-prephenate dehydratase</fullName>
    </alternativeName>
    <alternativeName>
        <fullName evidence="16">p-protein</fullName>
    </alternativeName>
</protein>
<evidence type="ECO:0000256" key="8">
    <source>
        <dbReference type="ARBA" id="ARBA00014401"/>
    </source>
</evidence>
<dbReference type="AlphaFoldDB" id="A0A1X7AH15"/>
<evidence type="ECO:0000256" key="16">
    <source>
        <dbReference type="ARBA" id="ARBA00031175"/>
    </source>
</evidence>
<dbReference type="InterPro" id="IPR018528">
    <property type="entry name" value="Preph_deHydtase_CS"/>
</dbReference>
<dbReference type="Proteomes" id="UP000196573">
    <property type="component" value="Unassembled WGS sequence"/>
</dbReference>
<keyword evidence="14" id="KW-0456">Lyase</keyword>
<dbReference type="CDD" id="cd13630">
    <property type="entry name" value="PBP2_PDT_1"/>
    <property type="match status" value="1"/>
</dbReference>
<dbReference type="InterPro" id="IPR002701">
    <property type="entry name" value="CM_II_prokaryot"/>
</dbReference>
<dbReference type="UniPathway" id="UPA00120">
    <property type="reaction ID" value="UER00203"/>
</dbReference>
<evidence type="ECO:0000256" key="14">
    <source>
        <dbReference type="ARBA" id="ARBA00023239"/>
    </source>
</evidence>
<proteinExistence type="predicted"/>
<dbReference type="InterPro" id="IPR045865">
    <property type="entry name" value="ACT-like_dom_sf"/>
</dbReference>
<evidence type="ECO:0000256" key="3">
    <source>
        <dbReference type="ARBA" id="ARBA00004496"/>
    </source>
</evidence>
<dbReference type="InterPro" id="IPR036263">
    <property type="entry name" value="Chorismate_II_sf"/>
</dbReference>
<dbReference type="PROSITE" id="PS51168">
    <property type="entry name" value="CHORISMATE_MUT_2"/>
    <property type="match status" value="1"/>
</dbReference>
<keyword evidence="11" id="KW-0057">Aromatic amino acid biosynthesis</keyword>
<comment type="pathway">
    <text evidence="4">Amino-acid biosynthesis; L-phenylalanine biosynthesis; phenylpyruvate from prephenate: step 1/1.</text>
</comment>
<evidence type="ECO:0000256" key="6">
    <source>
        <dbReference type="ARBA" id="ARBA00012404"/>
    </source>
</evidence>
<dbReference type="OrthoDB" id="9802281at2"/>
<dbReference type="SUPFAM" id="SSF48600">
    <property type="entry name" value="Chorismate mutase II"/>
    <property type="match status" value="1"/>
</dbReference>
<feature type="domain" description="Chorismate mutase" evidence="21">
    <location>
        <begin position="8"/>
        <end position="100"/>
    </location>
</feature>
<evidence type="ECO:0000256" key="5">
    <source>
        <dbReference type="ARBA" id="ARBA00004817"/>
    </source>
</evidence>
<dbReference type="InterPro" id="IPR002912">
    <property type="entry name" value="ACT_dom"/>
</dbReference>
<evidence type="ECO:0000256" key="10">
    <source>
        <dbReference type="ARBA" id="ARBA00022605"/>
    </source>
</evidence>
<evidence type="ECO:0000256" key="17">
    <source>
        <dbReference type="ARBA" id="ARBA00031520"/>
    </source>
</evidence>
<dbReference type="InterPro" id="IPR008242">
    <property type="entry name" value="Chor_mutase/pphenate_deHydtase"/>
</dbReference>
<evidence type="ECO:0000256" key="4">
    <source>
        <dbReference type="ARBA" id="ARBA00004741"/>
    </source>
</evidence>
<evidence type="ECO:0000256" key="15">
    <source>
        <dbReference type="ARBA" id="ARBA00023268"/>
    </source>
</evidence>
<dbReference type="FunFam" id="3.40.190.10:FF:000029">
    <property type="entry name" value="Chorismate mutase/Prephenate dehydratase"/>
    <property type="match status" value="1"/>
</dbReference>
<dbReference type="GO" id="GO:0004106">
    <property type="term" value="F:chorismate mutase activity"/>
    <property type="evidence" value="ECO:0007669"/>
    <property type="project" value="UniProtKB-EC"/>
</dbReference>
<dbReference type="NCBIfam" id="TIGR01807">
    <property type="entry name" value="CM_P2"/>
    <property type="match status" value="1"/>
</dbReference>
<keyword evidence="15" id="KW-0511">Multifunctional enzyme</keyword>
<dbReference type="Pfam" id="PF01817">
    <property type="entry name" value="CM_2"/>
    <property type="match status" value="1"/>
</dbReference>
<dbReference type="PIRSF" id="PIRSF001500">
    <property type="entry name" value="Chor_mut_pdt_Ppr"/>
    <property type="match status" value="1"/>
</dbReference>
<dbReference type="GO" id="GO:0046417">
    <property type="term" value="P:chorismate metabolic process"/>
    <property type="evidence" value="ECO:0007669"/>
    <property type="project" value="InterPro"/>
</dbReference>
<dbReference type="PROSITE" id="PS00857">
    <property type="entry name" value="PREPHENATE_DEHYDR_1"/>
    <property type="match status" value="1"/>
</dbReference>
<dbReference type="FunFam" id="3.30.70.260:FF:000012">
    <property type="entry name" value="Prephenate dehydratase"/>
    <property type="match status" value="1"/>
</dbReference>
<dbReference type="PROSITE" id="PS00858">
    <property type="entry name" value="PREPHENATE_DEHYDR_2"/>
    <property type="match status" value="1"/>
</dbReference>
<feature type="site" description="Essential for prephenate dehydratase activity" evidence="19">
    <location>
        <position position="269"/>
    </location>
</feature>
<comment type="pathway">
    <text evidence="5">Metabolic intermediate biosynthesis; prephenate biosynthesis; prephenate from chorismate: step 1/1.</text>
</comment>
<dbReference type="NCBIfam" id="NF008865">
    <property type="entry name" value="PRK11898.1"/>
    <property type="match status" value="1"/>
</dbReference>
<dbReference type="FunFam" id="3.40.190.10:FF:000034">
    <property type="entry name" value="Chorismate mutase/prephenate dehydratase"/>
    <property type="match status" value="1"/>
</dbReference>
<keyword evidence="25" id="KW-1185">Reference proteome</keyword>
<reference evidence="24 25" key="1">
    <citation type="submission" date="2017-03" db="EMBL/GenBank/DDBJ databases">
        <authorList>
            <person name="Afonso C.L."/>
            <person name="Miller P.J."/>
            <person name="Scott M.A."/>
            <person name="Spackman E."/>
            <person name="Goraichik I."/>
            <person name="Dimitrov K.M."/>
            <person name="Suarez D.L."/>
            <person name="Swayne D.E."/>
        </authorList>
    </citation>
    <scope>NUCLEOTIDE SEQUENCE [LARGE SCALE GENOMIC DNA]</scope>
    <source>
        <strain evidence="24">SB41UT1</strain>
    </source>
</reference>
<evidence type="ECO:0000259" key="21">
    <source>
        <dbReference type="PROSITE" id="PS51168"/>
    </source>
</evidence>
<keyword evidence="10" id="KW-0028">Amino-acid biosynthesis</keyword>
<comment type="catalytic activity">
    <reaction evidence="1">
        <text>chorismate = prephenate</text>
        <dbReference type="Rhea" id="RHEA:13897"/>
        <dbReference type="ChEBI" id="CHEBI:29748"/>
        <dbReference type="ChEBI" id="CHEBI:29934"/>
        <dbReference type="EC" id="5.4.99.5"/>
    </reaction>
</comment>
<evidence type="ECO:0000313" key="24">
    <source>
        <dbReference type="EMBL" id="SMA41563.1"/>
    </source>
</evidence>
<dbReference type="PANTHER" id="PTHR21022">
    <property type="entry name" value="PREPHENATE DEHYDRATASE P PROTEIN"/>
    <property type="match status" value="1"/>
</dbReference>
<dbReference type="PANTHER" id="PTHR21022:SF19">
    <property type="entry name" value="PREPHENATE DEHYDRATASE-RELATED"/>
    <property type="match status" value="1"/>
</dbReference>
<evidence type="ECO:0000256" key="9">
    <source>
        <dbReference type="ARBA" id="ARBA00022490"/>
    </source>
</evidence>
<keyword evidence="12" id="KW-0584">Phenylalanine biosynthesis</keyword>
<organism evidence="24 25">
    <name type="scientific">Parendozoicomonas haliclonae</name>
    <dbReference type="NCBI Taxonomy" id="1960125"/>
    <lineage>
        <taxon>Bacteria</taxon>
        <taxon>Pseudomonadati</taxon>
        <taxon>Pseudomonadota</taxon>
        <taxon>Gammaproteobacteria</taxon>
        <taxon>Oceanospirillales</taxon>
        <taxon>Endozoicomonadaceae</taxon>
        <taxon>Parendozoicomonas</taxon>
    </lineage>
</organism>
<dbReference type="SUPFAM" id="SSF53850">
    <property type="entry name" value="Periplasmic binding protein-like II"/>
    <property type="match status" value="1"/>
</dbReference>
<dbReference type="PROSITE" id="PS51671">
    <property type="entry name" value="ACT"/>
    <property type="match status" value="1"/>
</dbReference>
<dbReference type="Pfam" id="PF01842">
    <property type="entry name" value="ACT"/>
    <property type="match status" value="1"/>
</dbReference>
<sequence>MSEADKGAEQSNPLVGLRDRIDELDTNILQLISERARLAQEVARVKLAAGGDAVFYRPEREAQVLRAIMEKNIGPLDDEEMARLFREIMSACLALEKPVRVAYLGPEGTFTQQAALKHFGHSAVCVPMSAIDEVFREVEAGAVNYGVVPVENSSEGVVTHTLDTFMNSSLQICGEVVLRIHHHLLCGENTRQDKITRVYSHAQSLAQCRKWLDAHWPMVEKVAVSSNAEAARRVKSEWNSAAIAGDMAAELYGLTKIAEKIEDEPDNSTRFLIIGNDSVPASGTDKTSLVVAMRNKPGSLHRLLAPFHCYDIDLTRIETRPARSGVWNYVFFIDFSGHKDDPKVQYVLREVESLAAELKVLGSYPKGVL</sequence>
<dbReference type="EC" id="5.4.99.5" evidence="6"/>
<evidence type="ECO:0000313" key="25">
    <source>
        <dbReference type="Proteomes" id="UP000196573"/>
    </source>
</evidence>
<keyword evidence="20" id="KW-0175">Coiled coil</keyword>
<feature type="domain" description="Prephenate dehydratase" evidence="22">
    <location>
        <begin position="100"/>
        <end position="276"/>
    </location>
</feature>
<dbReference type="RefSeq" id="WP_087108070.1">
    <property type="nucleotide sequence ID" value="NZ_CBCSCN010000009.1"/>
</dbReference>
<dbReference type="Gene3D" id="3.30.70.260">
    <property type="match status" value="1"/>
</dbReference>
<dbReference type="Gene3D" id="3.40.190.10">
    <property type="entry name" value="Periplasmic binding protein-like II"/>
    <property type="match status" value="2"/>
</dbReference>